<reference evidence="2" key="1">
    <citation type="journal article" date="2023" name="Plant J.">
        <title>Genome sequences and population genomics provide insights into the demographic history, inbreeding, and mutation load of two 'living fossil' tree species of Dipteronia.</title>
        <authorList>
            <person name="Feng Y."/>
            <person name="Comes H.P."/>
            <person name="Chen J."/>
            <person name="Zhu S."/>
            <person name="Lu R."/>
            <person name="Zhang X."/>
            <person name="Li P."/>
            <person name="Qiu J."/>
            <person name="Olsen K.M."/>
            <person name="Qiu Y."/>
        </authorList>
    </citation>
    <scope>NUCLEOTIDE SEQUENCE</scope>
    <source>
        <strain evidence="2">NBL</strain>
    </source>
</reference>
<feature type="compositionally biased region" description="Polar residues" evidence="1">
    <location>
        <begin position="211"/>
        <end position="224"/>
    </location>
</feature>
<feature type="compositionally biased region" description="Basic and acidic residues" evidence="1">
    <location>
        <begin position="175"/>
        <end position="184"/>
    </location>
</feature>
<feature type="region of interest" description="Disordered" evidence="1">
    <location>
        <begin position="131"/>
        <end position="224"/>
    </location>
</feature>
<organism evidence="2 3">
    <name type="scientific">Dipteronia sinensis</name>
    <dbReference type="NCBI Taxonomy" id="43782"/>
    <lineage>
        <taxon>Eukaryota</taxon>
        <taxon>Viridiplantae</taxon>
        <taxon>Streptophyta</taxon>
        <taxon>Embryophyta</taxon>
        <taxon>Tracheophyta</taxon>
        <taxon>Spermatophyta</taxon>
        <taxon>Magnoliopsida</taxon>
        <taxon>eudicotyledons</taxon>
        <taxon>Gunneridae</taxon>
        <taxon>Pentapetalae</taxon>
        <taxon>rosids</taxon>
        <taxon>malvids</taxon>
        <taxon>Sapindales</taxon>
        <taxon>Sapindaceae</taxon>
        <taxon>Hippocastanoideae</taxon>
        <taxon>Acereae</taxon>
        <taxon>Dipteronia</taxon>
    </lineage>
</organism>
<proteinExistence type="predicted"/>
<evidence type="ECO:0000256" key="1">
    <source>
        <dbReference type="SAM" id="MobiDB-lite"/>
    </source>
</evidence>
<protein>
    <submittedName>
        <fullName evidence="2">Uncharacterized protein</fullName>
    </submittedName>
</protein>
<accession>A0AAE0A5W0</accession>
<name>A0AAE0A5W0_9ROSI</name>
<dbReference type="Proteomes" id="UP001281410">
    <property type="component" value="Unassembled WGS sequence"/>
</dbReference>
<gene>
    <name evidence="2" type="ORF">Dsin_018652</name>
</gene>
<dbReference type="EMBL" id="JANJYJ010000006">
    <property type="protein sequence ID" value="KAK3204606.1"/>
    <property type="molecule type" value="Genomic_DNA"/>
</dbReference>
<dbReference type="AlphaFoldDB" id="A0AAE0A5W0"/>
<feature type="compositionally biased region" description="Basic and acidic residues" evidence="1">
    <location>
        <begin position="138"/>
        <end position="166"/>
    </location>
</feature>
<keyword evidence="3" id="KW-1185">Reference proteome</keyword>
<sequence length="224" mass="24923">MSHQFLVGGELFNLSFQETTNDIDGSDVDTDETPWPCFSSIPKTTGFLDKELAASGFTRIKIALRKGEMARWLIAVKLSSYSATYTNVSFIEGGIEKDANSDDEETDDEDVSELNDTSVKSLDSLHLVEQEEPSLCKQEGENENGQKCETGDSRPETQDVSDKEENQPVNENDAELMKSIEKQRQRAIAAARGGRKSLGSRNSYKDKGGKSSHNFKIQKQLSNW</sequence>
<comment type="caution">
    <text evidence="2">The sequence shown here is derived from an EMBL/GenBank/DDBJ whole genome shotgun (WGS) entry which is preliminary data.</text>
</comment>
<evidence type="ECO:0000313" key="2">
    <source>
        <dbReference type="EMBL" id="KAK3204606.1"/>
    </source>
</evidence>
<evidence type="ECO:0000313" key="3">
    <source>
        <dbReference type="Proteomes" id="UP001281410"/>
    </source>
</evidence>